<dbReference type="GO" id="GO:0090313">
    <property type="term" value="P:regulation of protein targeting to membrane"/>
    <property type="evidence" value="ECO:0007669"/>
    <property type="project" value="TreeGrafter"/>
</dbReference>
<dbReference type="Proteomes" id="UP000297065">
    <property type="component" value="Chromosome"/>
</dbReference>
<proteinExistence type="predicted"/>
<evidence type="ECO:0000256" key="1">
    <source>
        <dbReference type="SAM" id="MobiDB-lite"/>
    </source>
</evidence>
<feature type="domain" description="AsmA" evidence="2">
    <location>
        <begin position="4"/>
        <end position="529"/>
    </location>
</feature>
<dbReference type="PANTHER" id="PTHR30441">
    <property type="entry name" value="DUF748 DOMAIN-CONTAINING PROTEIN"/>
    <property type="match status" value="1"/>
</dbReference>
<dbReference type="GO" id="GO:0005886">
    <property type="term" value="C:plasma membrane"/>
    <property type="evidence" value="ECO:0007669"/>
    <property type="project" value="TreeGrafter"/>
</dbReference>
<feature type="compositionally biased region" description="Low complexity" evidence="1">
    <location>
        <begin position="384"/>
        <end position="395"/>
    </location>
</feature>
<evidence type="ECO:0000259" key="2">
    <source>
        <dbReference type="Pfam" id="PF05170"/>
    </source>
</evidence>
<accession>A0A4P7UIL9</accession>
<dbReference type="Pfam" id="PF05170">
    <property type="entry name" value="AsmA"/>
    <property type="match status" value="1"/>
</dbReference>
<dbReference type="RefSeq" id="WP_136398594.1">
    <property type="nucleotide sequence ID" value="NZ_CP036295.1"/>
</dbReference>
<gene>
    <name evidence="3" type="ORF">DDIC_00310</name>
</gene>
<feature type="region of interest" description="Disordered" evidence="1">
    <location>
        <begin position="116"/>
        <end position="137"/>
    </location>
</feature>
<sequence length="676" mass="70012">MKRVFLWIMGGIALLAGAAFVLVSRVDTGFVVRQIADATAKATGQPLQFDTPPGISFFPPGVHFGQAHWGNASDGQGVSIAVKSGMAQLELSPLLAGNVVVREIRLDSPAIEVREGKSVAAGSPKTDQPAAENAPKAGAEPVALPIELKRLVLRQGSVVYMAASGQTLSINDVNLSVENLRVGQEAVVQCDFTFVLGGKTAAASEAGSMTGTLAFSSRLRYAPPQLLFRQTALTVTPLTGLLPKEAGPLQLTCEGSLRLSDLHLQLNKAVLNMPQARLNISGEAALGAPSFNGSLEIEGSPHKLAALAGQKIKAVAGKDELRFRTMLRYTSDALNFSQMQLQLDDIALRGGLRLDLPADAPMGITADVQAGMINLDPYLPAPEAPAKGAEAKAQASDGGPAHAKRTAKPDAAAMRKMPALDIRAKVGGISKDGLQVKDIILALKGEKGRYNLTSLTASLGSGGAVKATGSMDMAAQTCAVKAHAADVELGPLMVALGKSRMVDGTALFDADLTMGCGSAADMRQSLAGRGLVEIRQLHVPAMAELSKSLPMLAGKGGPLPDRFDLARAPFTAKDGEINAAPITVTSPSLNALGKARISLPRQHLDAAMDIKTLGLTIPVTAKGPLSDISYGVDPKFALDMAKSLPGTLVNTGKQAGGVTKDATKGAGGLLRGILGK</sequence>
<dbReference type="PANTHER" id="PTHR30441:SF4">
    <property type="entry name" value="PROTEIN ASMA"/>
    <property type="match status" value="1"/>
</dbReference>
<feature type="region of interest" description="Disordered" evidence="1">
    <location>
        <begin position="384"/>
        <end position="412"/>
    </location>
</feature>
<evidence type="ECO:0000313" key="3">
    <source>
        <dbReference type="EMBL" id="QCC84341.1"/>
    </source>
</evidence>
<evidence type="ECO:0000313" key="4">
    <source>
        <dbReference type="Proteomes" id="UP000297065"/>
    </source>
</evidence>
<protein>
    <submittedName>
        <fullName evidence="3">AsmA family protein</fullName>
    </submittedName>
</protein>
<dbReference type="EMBL" id="CP036295">
    <property type="protein sequence ID" value="QCC84341.1"/>
    <property type="molecule type" value="Genomic_DNA"/>
</dbReference>
<dbReference type="InterPro" id="IPR007844">
    <property type="entry name" value="AsmA"/>
</dbReference>
<reference evidence="3 4" key="1">
    <citation type="submission" date="2019-02" db="EMBL/GenBank/DDBJ databases">
        <title>Complete Genome Sequence of Desulfovibrio desulfuricans IC1, a Sulfonate Utilizing Anaerobe.</title>
        <authorList>
            <person name="Day L.A."/>
            <person name="De Leon K.B."/>
            <person name="Wall J.D."/>
        </authorList>
    </citation>
    <scope>NUCLEOTIDE SEQUENCE [LARGE SCALE GENOMIC DNA]</scope>
    <source>
        <strain evidence="3 4">IC1</strain>
    </source>
</reference>
<name>A0A4P7UIL9_DESDE</name>
<organism evidence="3 4">
    <name type="scientific">Desulfovibrio desulfuricans</name>
    <dbReference type="NCBI Taxonomy" id="876"/>
    <lineage>
        <taxon>Bacteria</taxon>
        <taxon>Pseudomonadati</taxon>
        <taxon>Thermodesulfobacteriota</taxon>
        <taxon>Desulfovibrionia</taxon>
        <taxon>Desulfovibrionales</taxon>
        <taxon>Desulfovibrionaceae</taxon>
        <taxon>Desulfovibrio</taxon>
    </lineage>
</organism>
<dbReference type="InterPro" id="IPR052894">
    <property type="entry name" value="AsmA-related"/>
</dbReference>
<dbReference type="AlphaFoldDB" id="A0A4P7UIL9"/>
<dbReference type="OrthoDB" id="5450367at2"/>